<dbReference type="CDD" id="cd06789">
    <property type="entry name" value="PDZ_AFDN-like"/>
    <property type="match status" value="1"/>
</dbReference>
<dbReference type="AlphaFoldDB" id="M4AKN6"/>
<keyword evidence="7" id="KW-1185">Reference proteome</keyword>
<accession>M4AKN6</accession>
<evidence type="ECO:0000256" key="2">
    <source>
        <dbReference type="SAM" id="MobiDB-lite"/>
    </source>
</evidence>
<dbReference type="Proteomes" id="UP000002852">
    <property type="component" value="Unassembled WGS sequence"/>
</dbReference>
<dbReference type="SMART" id="SM00314">
    <property type="entry name" value="RA"/>
    <property type="match status" value="1"/>
</dbReference>
<dbReference type="GeneTree" id="ENSGT00940000155237"/>
<dbReference type="InterPro" id="IPR028842">
    <property type="entry name" value="Afadin"/>
</dbReference>
<keyword evidence="1" id="KW-0175">Coiled coil</keyword>
<dbReference type="InterPro" id="IPR001478">
    <property type="entry name" value="PDZ"/>
</dbReference>
<feature type="compositionally biased region" description="Basic and acidic residues" evidence="2">
    <location>
        <begin position="1136"/>
        <end position="1177"/>
    </location>
</feature>
<dbReference type="InterPro" id="IPR002710">
    <property type="entry name" value="Dilute_dom"/>
</dbReference>
<proteinExistence type="predicted"/>
<dbReference type="PROSITE" id="PS50106">
    <property type="entry name" value="PDZ"/>
    <property type="match status" value="1"/>
</dbReference>
<dbReference type="PROSITE" id="PS50200">
    <property type="entry name" value="RA"/>
    <property type="match status" value="1"/>
</dbReference>
<dbReference type="Pfam" id="PF00595">
    <property type="entry name" value="PDZ"/>
    <property type="match status" value="1"/>
</dbReference>
<evidence type="ECO:0000259" key="4">
    <source>
        <dbReference type="PROSITE" id="PS50200"/>
    </source>
</evidence>
<dbReference type="Gene3D" id="3.10.20.90">
    <property type="entry name" value="Phosphatidylinositol 3-kinase Catalytic Subunit, Chain A, domain 1"/>
    <property type="match status" value="1"/>
</dbReference>
<evidence type="ECO:0000256" key="1">
    <source>
        <dbReference type="SAM" id="Coils"/>
    </source>
</evidence>
<dbReference type="InterPro" id="IPR036034">
    <property type="entry name" value="PDZ_sf"/>
</dbReference>
<dbReference type="SUPFAM" id="SSF50156">
    <property type="entry name" value="PDZ domain-like"/>
    <property type="match status" value="1"/>
</dbReference>
<dbReference type="CDD" id="cd15471">
    <property type="entry name" value="Myo5p-like_CBD_afadin"/>
    <property type="match status" value="1"/>
</dbReference>
<sequence>MPEAKEREKLAEAISQWNSDRLDLFEISQPDEDLVFHGVIRFSFEDHKEEGSVATKCLRVCSSLTTREVIETLSEKFRPDMKMLSTKYSLYEIHADQERRLDLDERPLVVQLSWTSDNREGQFVLKKDQERLEESYYEKEKEGLLQTIKRTLSRKGKKKEESRASGAERASEGEDGPAEDLLNNSDRSSSLEPLRRCEKHKRNQIPEDSSDQPGLPVRVKICDDAEEPFLSAVINYTNSSTVHFKLSPAYTLYAASRFALRRRRSGGSPSSASTHPVTSITNKMATMMGKVIQRHRAVAGVLAFWLANSSELLNFLKNDKDLGPFTKQSQLDLSHQVHNAYSFLLRCLQGELRKHLPTFLTDPERHGALPAGIEMVLDTLMNAMSLLRRCRVSPALTIQLFSQLFHFISAWLFNQLMAPEPGTPGLRSHYWGAALRQRLTPIEAWAERQGLELAADCHLGHITQATTLLTMNKYSASDAKDIQTSCFKLNSLQLRMLMDGYMYGPSEPQIPPDLTDAVAKAAKASADSLIHSDGGALRATESLDLLLPFLLPQGGYSCETLRGVPQGFREFLEPICQKGLCCLTSVADSQGDWTLHFTENTHTDGDFYLAAHRQPEVEKVTLHKPLNSGMGVSIVAAKGAGQSDLGIYVKSVVRGGPAEMSGKLAAGDQLLSVDGHSLVGLSQDSAAAIMMRTGPVVSLQVEKFAAIYRGLGNLLNESSPENETSSSHLRLDGVSTLYCVVDLSPSERNHGGRKRNKDQRTQKYRQLYRSDPNVTAGFCPEDQGELFDPGVRGNGFSSVSSDNLCADTHPREYLTLPNSKSQDKSDFEPKRPTQPFTMAVNPSSEQSDGRRGFMRHAVSQESLCADAGGPLLGQKQNALTQRNQSSSQSTNFCRSVALRSSVSTHYVPSDRKQPPRSPAGVWRNPFSQQATPTPSVRPIRIDIPVAVSRAGGAQSNPPLTTFQPSPSVLNRLRKASEQTKSSPSRACPSSAAKALLQPLVLWQQQRSEKPRLCITPTKPVSFQEPPSERKGSGPGGQSDPQVLLRGPWRREVQEVVERLEREARQLRAKEQQSDEEDRLRRLDLEWRFQKRVQEIQQRGEGEEEEEEEDLDVMMILQQLDRTSENKIGSVGNINRKQNEEEKHGGNQHSYKQEGKPDHRENGLKAASDDRKPAEKIKMASAPEKLTLRERRRLFSLATSA</sequence>
<feature type="region of interest" description="Disordered" evidence="2">
    <location>
        <begin position="1120"/>
        <end position="1184"/>
    </location>
</feature>
<dbReference type="Gene3D" id="2.30.42.10">
    <property type="match status" value="1"/>
</dbReference>
<feature type="region of interest" description="Disordered" evidence="2">
    <location>
        <begin position="904"/>
        <end position="938"/>
    </location>
</feature>
<evidence type="ECO:0000259" key="3">
    <source>
        <dbReference type="PROSITE" id="PS50106"/>
    </source>
</evidence>
<dbReference type="GO" id="GO:0050839">
    <property type="term" value="F:cell adhesion molecule binding"/>
    <property type="evidence" value="ECO:0007669"/>
    <property type="project" value="TreeGrafter"/>
</dbReference>
<feature type="compositionally biased region" description="Polar residues" evidence="2">
    <location>
        <begin position="834"/>
        <end position="846"/>
    </location>
</feature>
<feature type="region of interest" description="Disordered" evidence="2">
    <location>
        <begin position="813"/>
        <end position="852"/>
    </location>
</feature>
<dbReference type="GO" id="GO:0005912">
    <property type="term" value="C:adherens junction"/>
    <property type="evidence" value="ECO:0007669"/>
    <property type="project" value="TreeGrafter"/>
</dbReference>
<evidence type="ECO:0000313" key="7">
    <source>
        <dbReference type="Proteomes" id="UP000002852"/>
    </source>
</evidence>
<reference evidence="7" key="2">
    <citation type="journal article" date="2013" name="Nat. Genet.">
        <title>The genome of the platyfish, Xiphophorus maculatus, provides insights into evolutionary adaptation and several complex traits.</title>
        <authorList>
            <person name="Schartl M."/>
            <person name="Walter R.B."/>
            <person name="Shen Y."/>
            <person name="Garcia T."/>
            <person name="Catchen J."/>
            <person name="Amores A."/>
            <person name="Braasch I."/>
            <person name="Chalopin D."/>
            <person name="Volff J.N."/>
            <person name="Lesch K.P."/>
            <person name="Bisazza A."/>
            <person name="Minx P."/>
            <person name="Hillier L."/>
            <person name="Wilson R.K."/>
            <person name="Fuerstenberg S."/>
            <person name="Boore J."/>
            <person name="Searle S."/>
            <person name="Postlethwait J.H."/>
            <person name="Warren W.C."/>
        </authorList>
    </citation>
    <scope>NUCLEOTIDE SEQUENCE [LARGE SCALE GENOMIC DNA]</scope>
    <source>
        <strain evidence="7">JP 163 A</strain>
    </source>
</reference>
<name>M4AKN6_XIPMA</name>
<dbReference type="InterPro" id="IPR029071">
    <property type="entry name" value="Ubiquitin-like_domsf"/>
</dbReference>
<feature type="compositionally biased region" description="Polar residues" evidence="2">
    <location>
        <begin position="925"/>
        <end position="934"/>
    </location>
</feature>
<dbReference type="SMART" id="SM00228">
    <property type="entry name" value="PDZ"/>
    <property type="match status" value="1"/>
</dbReference>
<dbReference type="HOGENOM" id="CLU_436542_0_0_1"/>
<dbReference type="InterPro" id="IPR000159">
    <property type="entry name" value="RA_dom"/>
</dbReference>
<evidence type="ECO:0000313" key="6">
    <source>
        <dbReference type="Ensembl" id="ENSXMAP00000015030.2"/>
    </source>
</evidence>
<dbReference type="GO" id="GO:0032880">
    <property type="term" value="P:regulation of protein localization"/>
    <property type="evidence" value="ECO:0007669"/>
    <property type="project" value="TreeGrafter"/>
</dbReference>
<dbReference type="PANTHER" id="PTHR10398:SF2">
    <property type="entry name" value="AFADIN"/>
    <property type="match status" value="1"/>
</dbReference>
<dbReference type="InterPro" id="IPR037977">
    <property type="entry name" value="CBD_Afadin"/>
</dbReference>
<dbReference type="PANTHER" id="PTHR10398">
    <property type="entry name" value="AFADIN"/>
    <property type="match status" value="1"/>
</dbReference>
<feature type="region of interest" description="Disordered" evidence="2">
    <location>
        <begin position="152"/>
        <end position="216"/>
    </location>
</feature>
<dbReference type="Pfam" id="PF01843">
    <property type="entry name" value="DIL"/>
    <property type="match status" value="1"/>
</dbReference>
<dbReference type="PROSITE" id="PS51126">
    <property type="entry name" value="DILUTE"/>
    <property type="match status" value="1"/>
</dbReference>
<dbReference type="STRING" id="8083.ENSXMAP00000015030"/>
<protein>
    <submittedName>
        <fullName evidence="6">Afadin-like</fullName>
    </submittedName>
</protein>
<reference evidence="6" key="4">
    <citation type="submission" date="2025-09" db="UniProtKB">
        <authorList>
            <consortium name="Ensembl"/>
        </authorList>
    </citation>
    <scope>IDENTIFICATION</scope>
    <source>
        <strain evidence="6">JP 163 A</strain>
    </source>
</reference>
<dbReference type="OMA" id="MRFYFED"/>
<feature type="compositionally biased region" description="Low complexity" evidence="2">
    <location>
        <begin position="180"/>
        <end position="191"/>
    </location>
</feature>
<feature type="compositionally biased region" description="Basic and acidic residues" evidence="2">
    <location>
        <begin position="821"/>
        <end position="831"/>
    </location>
</feature>
<feature type="domain" description="PDZ" evidence="3">
    <location>
        <begin position="619"/>
        <end position="705"/>
    </location>
</feature>
<feature type="domain" description="Dilute" evidence="5">
    <location>
        <begin position="282"/>
        <end position="524"/>
    </location>
</feature>
<dbReference type="SMART" id="SM01132">
    <property type="entry name" value="DIL"/>
    <property type="match status" value="1"/>
</dbReference>
<reference evidence="6" key="3">
    <citation type="submission" date="2025-08" db="UniProtKB">
        <authorList>
            <consortium name="Ensembl"/>
        </authorList>
    </citation>
    <scope>IDENTIFICATION</scope>
    <source>
        <strain evidence="6">JP 163 A</strain>
    </source>
</reference>
<organism evidence="6 7">
    <name type="scientific">Xiphophorus maculatus</name>
    <name type="common">Southern platyfish</name>
    <name type="synonym">Platypoecilus maculatus</name>
    <dbReference type="NCBI Taxonomy" id="8083"/>
    <lineage>
        <taxon>Eukaryota</taxon>
        <taxon>Metazoa</taxon>
        <taxon>Chordata</taxon>
        <taxon>Craniata</taxon>
        <taxon>Vertebrata</taxon>
        <taxon>Euteleostomi</taxon>
        <taxon>Actinopterygii</taxon>
        <taxon>Neopterygii</taxon>
        <taxon>Teleostei</taxon>
        <taxon>Neoteleostei</taxon>
        <taxon>Acanthomorphata</taxon>
        <taxon>Ovalentaria</taxon>
        <taxon>Atherinomorphae</taxon>
        <taxon>Cyprinodontiformes</taxon>
        <taxon>Poeciliidae</taxon>
        <taxon>Poeciliinae</taxon>
        <taxon>Xiphophorus</taxon>
    </lineage>
</organism>
<dbReference type="SUPFAM" id="SSF54236">
    <property type="entry name" value="Ubiquitin-like"/>
    <property type="match status" value="1"/>
</dbReference>
<dbReference type="GO" id="GO:0007165">
    <property type="term" value="P:signal transduction"/>
    <property type="evidence" value="ECO:0007669"/>
    <property type="project" value="InterPro"/>
</dbReference>
<dbReference type="InParanoid" id="M4AKN6"/>
<feature type="coiled-coil region" evidence="1">
    <location>
        <begin position="1049"/>
        <end position="1079"/>
    </location>
</feature>
<feature type="domain" description="Ras-associating" evidence="4">
    <location>
        <begin position="36"/>
        <end position="130"/>
    </location>
</feature>
<reference evidence="7" key="1">
    <citation type="submission" date="2012-01" db="EMBL/GenBank/DDBJ databases">
        <authorList>
            <person name="Walter R."/>
            <person name="Schartl M."/>
            <person name="Warren W."/>
        </authorList>
    </citation>
    <scope>NUCLEOTIDE SEQUENCE [LARGE SCALE GENOMIC DNA]</scope>
    <source>
        <strain evidence="7">JP 163 A</strain>
    </source>
</reference>
<dbReference type="Ensembl" id="ENSXMAT00000015050.2">
    <property type="protein sequence ID" value="ENSXMAP00000015030.2"/>
    <property type="gene ID" value="ENSXMAG00000015010.2"/>
</dbReference>
<dbReference type="Pfam" id="PF00788">
    <property type="entry name" value="RA"/>
    <property type="match status" value="1"/>
</dbReference>
<feature type="region of interest" description="Disordered" evidence="2">
    <location>
        <begin position="1010"/>
        <end position="1046"/>
    </location>
</feature>
<dbReference type="eggNOG" id="KOG1892">
    <property type="taxonomic scope" value="Eukaryota"/>
</dbReference>
<evidence type="ECO:0000259" key="5">
    <source>
        <dbReference type="PROSITE" id="PS51126"/>
    </source>
</evidence>